<dbReference type="InterPro" id="IPR005119">
    <property type="entry name" value="LysR_subst-bd"/>
</dbReference>
<evidence type="ECO:0000313" key="7">
    <source>
        <dbReference type="Proteomes" id="UP000238392"/>
    </source>
</evidence>
<dbReference type="GO" id="GO:0003700">
    <property type="term" value="F:DNA-binding transcription factor activity"/>
    <property type="evidence" value="ECO:0007669"/>
    <property type="project" value="InterPro"/>
</dbReference>
<keyword evidence="7" id="KW-1185">Reference proteome</keyword>
<accession>A0A2T0WRP7</accession>
<sequence length="394" mass="43141">MTLPRNLRHLRLFLTVAQMQSLTLASDMCGVSQPAVSQALQKIEEGSSGPLFTRTRQGVFTNERGALLEWRLNRCFAILDPALREVSDRLPLTATLAQLQALIAVTEAENFTLAAQRLGLAQPSVHRAVSQLEKEAGGLLFERASHGLIPTRATRALERATRLAFAELDQADADLAEFDGGEAGRIVIGALPLSRSVLLPRLLAAFRQQRPRLPVEINDGPYDDLLTGLRRGDIDLIVGALREPAPIGDVVQEALFHDYLAFVCAPDHPLAGQEVLLEDLADRSWVVPRLGSPSRGQFDNYFETKNIERPQSIIESGSVLFMREMLLAGDFIACVSGAQAEAEIAKGLLARIHVAGDWPGRAIGVTLRQDWEPTKSQAILLDLLRKTAIRQSVS</sequence>
<evidence type="ECO:0000256" key="1">
    <source>
        <dbReference type="ARBA" id="ARBA00009437"/>
    </source>
</evidence>
<dbReference type="AlphaFoldDB" id="A0A2T0WRP7"/>
<evidence type="ECO:0000256" key="3">
    <source>
        <dbReference type="ARBA" id="ARBA00023125"/>
    </source>
</evidence>
<evidence type="ECO:0000313" key="6">
    <source>
        <dbReference type="EMBL" id="PRY89383.1"/>
    </source>
</evidence>
<dbReference type="Gene3D" id="3.40.190.10">
    <property type="entry name" value="Periplasmic binding protein-like II"/>
    <property type="match status" value="2"/>
</dbReference>
<dbReference type="PRINTS" id="PR00039">
    <property type="entry name" value="HTHLYSR"/>
</dbReference>
<dbReference type="PANTHER" id="PTHR30126">
    <property type="entry name" value="HTH-TYPE TRANSCRIPTIONAL REGULATOR"/>
    <property type="match status" value="1"/>
</dbReference>
<reference evidence="6 7" key="1">
    <citation type="submission" date="2018-03" db="EMBL/GenBank/DDBJ databases">
        <title>Genomic Encyclopedia of Archaeal and Bacterial Type Strains, Phase II (KMG-II): from individual species to whole genera.</title>
        <authorList>
            <person name="Goeker M."/>
        </authorList>
    </citation>
    <scope>NUCLEOTIDE SEQUENCE [LARGE SCALE GENOMIC DNA]</scope>
    <source>
        <strain evidence="6 7">DSM 100212</strain>
    </source>
</reference>
<evidence type="ECO:0000256" key="2">
    <source>
        <dbReference type="ARBA" id="ARBA00023015"/>
    </source>
</evidence>
<keyword evidence="3 6" id="KW-0238">DNA-binding</keyword>
<dbReference type="SUPFAM" id="SSF53850">
    <property type="entry name" value="Periplasmic binding protein-like II"/>
    <property type="match status" value="1"/>
</dbReference>
<evidence type="ECO:0000259" key="5">
    <source>
        <dbReference type="PROSITE" id="PS50931"/>
    </source>
</evidence>
<dbReference type="PROSITE" id="PS50931">
    <property type="entry name" value="HTH_LYSR"/>
    <property type="match status" value="2"/>
</dbReference>
<dbReference type="PANTHER" id="PTHR30126:SF98">
    <property type="entry name" value="HTH-TYPE TRANSCRIPTIONAL ACTIVATOR BAUR"/>
    <property type="match status" value="1"/>
</dbReference>
<dbReference type="InterPro" id="IPR036388">
    <property type="entry name" value="WH-like_DNA-bd_sf"/>
</dbReference>
<dbReference type="GO" id="GO:0000976">
    <property type="term" value="F:transcription cis-regulatory region binding"/>
    <property type="evidence" value="ECO:0007669"/>
    <property type="project" value="TreeGrafter"/>
</dbReference>
<dbReference type="EMBL" id="PVTQ01000006">
    <property type="protein sequence ID" value="PRY89383.1"/>
    <property type="molecule type" value="Genomic_DNA"/>
</dbReference>
<dbReference type="InterPro" id="IPR036390">
    <property type="entry name" value="WH_DNA-bd_sf"/>
</dbReference>
<organism evidence="6 7">
    <name type="scientific">Donghicola tyrosinivorans</name>
    <dbReference type="NCBI Taxonomy" id="1652492"/>
    <lineage>
        <taxon>Bacteria</taxon>
        <taxon>Pseudomonadati</taxon>
        <taxon>Pseudomonadota</taxon>
        <taxon>Alphaproteobacteria</taxon>
        <taxon>Rhodobacterales</taxon>
        <taxon>Roseobacteraceae</taxon>
        <taxon>Donghicola</taxon>
    </lineage>
</organism>
<dbReference type="Pfam" id="PF00126">
    <property type="entry name" value="HTH_1"/>
    <property type="match status" value="2"/>
</dbReference>
<feature type="domain" description="HTH lysR-type" evidence="5">
    <location>
        <begin position="95"/>
        <end position="151"/>
    </location>
</feature>
<proteinExistence type="inferred from homology"/>
<dbReference type="Proteomes" id="UP000238392">
    <property type="component" value="Unassembled WGS sequence"/>
</dbReference>
<gene>
    <name evidence="6" type="ORF">CLV74_10685</name>
</gene>
<keyword evidence="4" id="KW-0804">Transcription</keyword>
<protein>
    <submittedName>
        <fullName evidence="6">DNA-binding transcriptional LysR family regulator</fullName>
    </submittedName>
</protein>
<dbReference type="SUPFAM" id="SSF46785">
    <property type="entry name" value="Winged helix' DNA-binding domain"/>
    <property type="match status" value="2"/>
</dbReference>
<dbReference type="Pfam" id="PF03466">
    <property type="entry name" value="LysR_substrate"/>
    <property type="match status" value="1"/>
</dbReference>
<evidence type="ECO:0000256" key="4">
    <source>
        <dbReference type="ARBA" id="ARBA00023163"/>
    </source>
</evidence>
<name>A0A2T0WRP7_9RHOB</name>
<dbReference type="OrthoDB" id="9803030at2"/>
<comment type="similarity">
    <text evidence="1">Belongs to the LysR transcriptional regulatory family.</text>
</comment>
<dbReference type="RefSeq" id="WP_106264436.1">
    <property type="nucleotide sequence ID" value="NZ_PVTQ01000006.1"/>
</dbReference>
<dbReference type="Gene3D" id="1.10.10.10">
    <property type="entry name" value="Winged helix-like DNA-binding domain superfamily/Winged helix DNA-binding domain"/>
    <property type="match status" value="2"/>
</dbReference>
<feature type="domain" description="HTH lysR-type" evidence="5">
    <location>
        <begin position="5"/>
        <end position="61"/>
    </location>
</feature>
<dbReference type="InterPro" id="IPR000847">
    <property type="entry name" value="LysR_HTH_N"/>
</dbReference>
<comment type="caution">
    <text evidence="6">The sequence shown here is derived from an EMBL/GenBank/DDBJ whole genome shotgun (WGS) entry which is preliminary data.</text>
</comment>
<keyword evidence="2" id="KW-0805">Transcription regulation</keyword>